<evidence type="ECO:0000313" key="2">
    <source>
        <dbReference type="Proteomes" id="UP000321635"/>
    </source>
</evidence>
<protein>
    <submittedName>
        <fullName evidence="1">Uncharacterized protein</fullName>
    </submittedName>
</protein>
<dbReference type="AlphaFoldDB" id="A0A511XF80"/>
<accession>A0A511XF80</accession>
<reference evidence="1 2" key="1">
    <citation type="submission" date="2019-07" db="EMBL/GenBank/DDBJ databases">
        <title>Whole genome shotgun sequence of Acetobacter nitrogenifigens NBRC 105050.</title>
        <authorList>
            <person name="Hosoyama A."/>
            <person name="Uohara A."/>
            <person name="Ohji S."/>
            <person name="Ichikawa N."/>
        </authorList>
    </citation>
    <scope>NUCLEOTIDE SEQUENCE [LARGE SCALE GENOMIC DNA]</scope>
    <source>
        <strain evidence="1 2">NBRC 105050</strain>
    </source>
</reference>
<dbReference type="EMBL" id="BJYF01000050">
    <property type="protein sequence ID" value="GEN61598.1"/>
    <property type="molecule type" value="Genomic_DNA"/>
</dbReference>
<evidence type="ECO:0000313" key="1">
    <source>
        <dbReference type="EMBL" id="GEN61598.1"/>
    </source>
</evidence>
<keyword evidence="2" id="KW-1185">Reference proteome</keyword>
<sequence>MSRAAADLSGDLRAARQARPSRVVKETLLVIGAGHPVARQEIESFRDAPLHQVLGFNIRATEDSLFKT</sequence>
<name>A0A511XF80_9PROT</name>
<dbReference type="Proteomes" id="UP000321635">
    <property type="component" value="Unassembled WGS sequence"/>
</dbReference>
<organism evidence="1 2">
    <name type="scientific">Acetobacter nitrogenifigens DSM 23921 = NBRC 105050</name>
    <dbReference type="NCBI Taxonomy" id="1120919"/>
    <lineage>
        <taxon>Bacteria</taxon>
        <taxon>Pseudomonadati</taxon>
        <taxon>Pseudomonadota</taxon>
        <taxon>Alphaproteobacteria</taxon>
        <taxon>Acetobacterales</taxon>
        <taxon>Acetobacteraceae</taxon>
        <taxon>Acetobacter</taxon>
    </lineage>
</organism>
<comment type="caution">
    <text evidence="1">The sequence shown here is derived from an EMBL/GenBank/DDBJ whole genome shotgun (WGS) entry which is preliminary data.</text>
</comment>
<dbReference type="RefSeq" id="WP_146882643.1">
    <property type="nucleotide sequence ID" value="NZ_AUBI01000033.1"/>
</dbReference>
<proteinExistence type="predicted"/>
<dbReference type="OrthoDB" id="9806226at2"/>
<gene>
    <name evidence="1" type="ORF">ANI02nite_34820</name>
</gene>